<dbReference type="InterPro" id="IPR017900">
    <property type="entry name" value="4Fe4S_Fe_S_CS"/>
</dbReference>
<keyword evidence="3" id="KW-0411">Iron-sulfur</keyword>
<dbReference type="InterPro" id="IPR002586">
    <property type="entry name" value="CobQ/CobB/MinD/ParA_Nub-bd_dom"/>
</dbReference>
<dbReference type="InterPro" id="IPR027417">
    <property type="entry name" value="P-loop_NTPase"/>
</dbReference>
<keyword evidence="2" id="KW-0408">Iron</keyword>
<evidence type="ECO:0000313" key="6">
    <source>
        <dbReference type="Proteomes" id="UP000199337"/>
    </source>
</evidence>
<name>A0A1I2V1C2_9FIRM</name>
<feature type="domain" description="4Fe-4S ferredoxin-type" evidence="4">
    <location>
        <begin position="61"/>
        <end position="90"/>
    </location>
</feature>
<dbReference type="Pfam" id="PF00037">
    <property type="entry name" value="Fer4"/>
    <property type="match status" value="1"/>
</dbReference>
<dbReference type="Gene3D" id="3.30.70.20">
    <property type="match status" value="1"/>
</dbReference>
<dbReference type="PANTHER" id="PTHR43063">
    <property type="entry name" value="4FE-4S CLUSTER CONTAINING PARA FAMILY ATPASE PROTEIN"/>
    <property type="match status" value="1"/>
</dbReference>
<dbReference type="STRING" id="341036.SAMN05660649_02795"/>
<dbReference type="SUPFAM" id="SSF52540">
    <property type="entry name" value="P-loop containing nucleoside triphosphate hydrolases"/>
    <property type="match status" value="1"/>
</dbReference>
<evidence type="ECO:0000256" key="1">
    <source>
        <dbReference type="ARBA" id="ARBA00022723"/>
    </source>
</evidence>
<keyword evidence="6" id="KW-1185">Reference proteome</keyword>
<reference evidence="6" key="1">
    <citation type="submission" date="2016-10" db="EMBL/GenBank/DDBJ databases">
        <authorList>
            <person name="Varghese N."/>
            <person name="Submissions S."/>
        </authorList>
    </citation>
    <scope>NUCLEOTIDE SEQUENCE [LARGE SCALE GENOMIC DNA]</scope>
    <source>
        <strain evidence="6">DSM 17038</strain>
    </source>
</reference>
<dbReference type="SUPFAM" id="SSF54862">
    <property type="entry name" value="4Fe-4S ferredoxins"/>
    <property type="match status" value="1"/>
</dbReference>
<sequence>MIISVASGKGGTGKTTVAVGMALALQSIDNQVTFLDCDVEEPNGHIFIKPDMQKNEDVYIQVPEINREKCDYCGKCAELCAFNALLVASESVVVFHELCHGCGGCNYFCPQGAVNLIPKKIGTIEVGSAAEGLNFAHGMLEIGVPLSPPLVDAVKKKQDGGVTIIDAPPGTSCPAVHTVRGTDFCLLVTEPTPFGLNDLALAVEMARALGVPCGVLVNRAREGWDIIDKYCQHNGISILMKIPLSREIAGAYSRGIPLTFLDKEWEDAFRRLFRDIRGMVESERDNCH</sequence>
<evidence type="ECO:0000256" key="3">
    <source>
        <dbReference type="ARBA" id="ARBA00023014"/>
    </source>
</evidence>
<evidence type="ECO:0000259" key="4">
    <source>
        <dbReference type="PROSITE" id="PS51379"/>
    </source>
</evidence>
<dbReference type="InterPro" id="IPR017896">
    <property type="entry name" value="4Fe4S_Fe-S-bd"/>
</dbReference>
<dbReference type="Gene3D" id="3.40.50.300">
    <property type="entry name" value="P-loop containing nucleotide triphosphate hydrolases"/>
    <property type="match status" value="1"/>
</dbReference>
<dbReference type="PROSITE" id="PS00198">
    <property type="entry name" value="4FE4S_FER_1"/>
    <property type="match status" value="1"/>
</dbReference>
<evidence type="ECO:0000256" key="2">
    <source>
        <dbReference type="ARBA" id="ARBA00023004"/>
    </source>
</evidence>
<dbReference type="GO" id="GO:0046872">
    <property type="term" value="F:metal ion binding"/>
    <property type="evidence" value="ECO:0007669"/>
    <property type="project" value="UniProtKB-KW"/>
</dbReference>
<dbReference type="AlphaFoldDB" id="A0A1I2V1C2"/>
<protein>
    <submittedName>
        <fullName evidence="5">MinD superfamily P-loop ATPase, contains an inserted ferredoxin domain</fullName>
    </submittedName>
</protein>
<dbReference type="PANTHER" id="PTHR43063:SF1">
    <property type="entry name" value="4FE-4S CLUSTER CONTAINING PARA FAMILY ATPASE PROTEIN"/>
    <property type="match status" value="1"/>
</dbReference>
<organism evidence="5 6">
    <name type="scientific">Desulfotruncus arcticus DSM 17038</name>
    <dbReference type="NCBI Taxonomy" id="1121424"/>
    <lineage>
        <taxon>Bacteria</taxon>
        <taxon>Bacillati</taxon>
        <taxon>Bacillota</taxon>
        <taxon>Clostridia</taxon>
        <taxon>Eubacteriales</taxon>
        <taxon>Desulfallaceae</taxon>
        <taxon>Desulfotruncus</taxon>
    </lineage>
</organism>
<dbReference type="EMBL" id="FOOX01000010">
    <property type="protein sequence ID" value="SFG81957.1"/>
    <property type="molecule type" value="Genomic_DNA"/>
</dbReference>
<dbReference type="RefSeq" id="WP_092471998.1">
    <property type="nucleotide sequence ID" value="NZ_FOOX01000010.1"/>
</dbReference>
<dbReference type="PROSITE" id="PS51379">
    <property type="entry name" value="4FE4S_FER_2"/>
    <property type="match status" value="2"/>
</dbReference>
<dbReference type="Proteomes" id="UP000199337">
    <property type="component" value="Unassembled WGS sequence"/>
</dbReference>
<accession>A0A1I2V1C2</accession>
<dbReference type="OrthoDB" id="9778602at2"/>
<feature type="domain" description="4Fe-4S ferredoxin-type" evidence="4">
    <location>
        <begin position="91"/>
        <end position="119"/>
    </location>
</feature>
<gene>
    <name evidence="5" type="ORF">SAMN05660649_02795</name>
</gene>
<proteinExistence type="predicted"/>
<evidence type="ECO:0000313" key="5">
    <source>
        <dbReference type="EMBL" id="SFG81957.1"/>
    </source>
</evidence>
<keyword evidence="1" id="KW-0479">Metal-binding</keyword>
<dbReference type="Pfam" id="PF01656">
    <property type="entry name" value="CbiA"/>
    <property type="match status" value="1"/>
</dbReference>
<dbReference type="GO" id="GO:0051536">
    <property type="term" value="F:iron-sulfur cluster binding"/>
    <property type="evidence" value="ECO:0007669"/>
    <property type="project" value="UniProtKB-KW"/>
</dbReference>